<dbReference type="AlphaFoldDB" id="A0A7R8D695"/>
<sequence length="102" mass="11773">MSKTVFRIYSYQVVMLDLKVFVQRLSSDLREILPEHAPIINVRLFPSGNHSWNTVMGANGVRIPQDYDNTNQSLHQPGTPLEMLIIIYSDCRSHVIILYLDK</sequence>
<name>A0A7R8D695_LEPSM</name>
<dbReference type="Proteomes" id="UP000675881">
    <property type="component" value="Chromosome 8"/>
</dbReference>
<gene>
    <name evidence="1" type="ORF">LSAA_14294</name>
</gene>
<keyword evidence="2" id="KW-1185">Reference proteome</keyword>
<dbReference type="EMBL" id="HG994587">
    <property type="protein sequence ID" value="CAF3015395.1"/>
    <property type="molecule type" value="Genomic_DNA"/>
</dbReference>
<accession>A0A7R8D695</accession>
<dbReference type="OrthoDB" id="2688364at2759"/>
<protein>
    <submittedName>
        <fullName evidence="1">(salmon louse) hypothetical protein</fullName>
    </submittedName>
</protein>
<proteinExistence type="predicted"/>
<organism evidence="1 2">
    <name type="scientific">Lepeophtheirus salmonis</name>
    <name type="common">Salmon louse</name>
    <name type="synonym">Caligus salmonis</name>
    <dbReference type="NCBI Taxonomy" id="72036"/>
    <lineage>
        <taxon>Eukaryota</taxon>
        <taxon>Metazoa</taxon>
        <taxon>Ecdysozoa</taxon>
        <taxon>Arthropoda</taxon>
        <taxon>Crustacea</taxon>
        <taxon>Multicrustacea</taxon>
        <taxon>Hexanauplia</taxon>
        <taxon>Copepoda</taxon>
        <taxon>Siphonostomatoida</taxon>
        <taxon>Caligidae</taxon>
        <taxon>Lepeophtheirus</taxon>
    </lineage>
</organism>
<evidence type="ECO:0000313" key="2">
    <source>
        <dbReference type="Proteomes" id="UP000675881"/>
    </source>
</evidence>
<evidence type="ECO:0000313" key="1">
    <source>
        <dbReference type="EMBL" id="CAF3015395.1"/>
    </source>
</evidence>
<reference evidence="1" key="1">
    <citation type="submission" date="2021-02" db="EMBL/GenBank/DDBJ databases">
        <authorList>
            <person name="Bekaert M."/>
        </authorList>
    </citation>
    <scope>NUCLEOTIDE SEQUENCE</scope>
    <source>
        <strain evidence="1">IoA-00</strain>
    </source>
</reference>